<protein>
    <submittedName>
        <fullName evidence="1">Uncharacterized protein</fullName>
    </submittedName>
</protein>
<accession>A0AAU9VBE0</accession>
<evidence type="ECO:0000313" key="2">
    <source>
        <dbReference type="Proteomes" id="UP001153954"/>
    </source>
</evidence>
<sequence>MERHMVDIIAINETWLRPGEDGRAPRLSGTGEYQRQVFNQFLCAHGLVQHVSNPTHFTADSETLIDLICSNARVNRIIIDYVAEFGGHAFVFCEVNIVKNKIPPKYIAYRPIKDIDPEHLITTLKLIDWERVIEFEDIDAMVDEFTSNMQWVFDILAPIKIAYVKGTHYPWITYNIKLLMRRRDEAQIRTKRTNTESRLNYYRDLKYQVVQAISREKSAYFNTHINSNFKNSAILWNHLKRIINIKQKNSHIIPENLNDPTLINMNFLNVPGSSGISLETINFYNSHKYTSAEFTLLPTNELTISKILRSLKSNAVGVDGISLDMLLLTLPSTLPIITGIVNASILRGTFPTMWQTALVRPIPKKEHPSILVRSSFTMPTITHNRCDSHDYCDDAHDSGCDYRDGSH</sequence>
<gene>
    <name evidence="1" type="ORF">EEDITHA_LOCUS22979</name>
</gene>
<dbReference type="PANTHER" id="PTHR47510">
    <property type="entry name" value="REVERSE TRANSCRIPTASE DOMAIN-CONTAINING PROTEIN"/>
    <property type="match status" value="1"/>
</dbReference>
<comment type="caution">
    <text evidence="1">The sequence shown here is derived from an EMBL/GenBank/DDBJ whole genome shotgun (WGS) entry which is preliminary data.</text>
</comment>
<reference evidence="1" key="1">
    <citation type="submission" date="2022-03" db="EMBL/GenBank/DDBJ databases">
        <authorList>
            <person name="Tunstrom K."/>
        </authorList>
    </citation>
    <scope>NUCLEOTIDE SEQUENCE</scope>
</reference>
<keyword evidence="2" id="KW-1185">Reference proteome</keyword>
<evidence type="ECO:0000313" key="1">
    <source>
        <dbReference type="EMBL" id="CAH2109113.1"/>
    </source>
</evidence>
<proteinExistence type="predicted"/>
<dbReference type="Proteomes" id="UP001153954">
    <property type="component" value="Unassembled WGS sequence"/>
</dbReference>
<organism evidence="1 2">
    <name type="scientific">Euphydryas editha</name>
    <name type="common">Edith's checkerspot</name>
    <dbReference type="NCBI Taxonomy" id="104508"/>
    <lineage>
        <taxon>Eukaryota</taxon>
        <taxon>Metazoa</taxon>
        <taxon>Ecdysozoa</taxon>
        <taxon>Arthropoda</taxon>
        <taxon>Hexapoda</taxon>
        <taxon>Insecta</taxon>
        <taxon>Pterygota</taxon>
        <taxon>Neoptera</taxon>
        <taxon>Endopterygota</taxon>
        <taxon>Lepidoptera</taxon>
        <taxon>Glossata</taxon>
        <taxon>Ditrysia</taxon>
        <taxon>Papilionoidea</taxon>
        <taxon>Nymphalidae</taxon>
        <taxon>Nymphalinae</taxon>
        <taxon>Euphydryas</taxon>
    </lineage>
</organism>
<dbReference type="PANTHER" id="PTHR47510:SF3">
    <property type="entry name" value="ENDO_EXONUCLEASE_PHOSPHATASE DOMAIN-CONTAINING PROTEIN"/>
    <property type="match status" value="1"/>
</dbReference>
<name>A0AAU9VBE0_EUPED</name>
<dbReference type="AlphaFoldDB" id="A0AAU9VBE0"/>
<dbReference type="EMBL" id="CAKOGL010000056">
    <property type="protein sequence ID" value="CAH2109113.1"/>
    <property type="molecule type" value="Genomic_DNA"/>
</dbReference>